<keyword evidence="2" id="KW-0479">Metal-binding</keyword>
<organism evidence="5 6">
    <name type="scientific">Psychrobacter glacincola</name>
    <dbReference type="NCBI Taxonomy" id="56810"/>
    <lineage>
        <taxon>Bacteria</taxon>
        <taxon>Pseudomonadati</taxon>
        <taxon>Pseudomonadota</taxon>
        <taxon>Gammaproteobacteria</taxon>
        <taxon>Moraxellales</taxon>
        <taxon>Moraxellaceae</taxon>
        <taxon>Psychrobacter</taxon>
    </lineage>
</organism>
<dbReference type="PIRSF" id="PIRSF004846">
    <property type="entry name" value="ModA"/>
    <property type="match status" value="1"/>
</dbReference>
<proteinExistence type="inferred from homology"/>
<keyword evidence="6" id="KW-1185">Reference proteome</keyword>
<dbReference type="SUPFAM" id="SSF53850">
    <property type="entry name" value="Periplasmic binding protein-like II"/>
    <property type="match status" value="1"/>
</dbReference>
<feature type="signal peptide" evidence="4">
    <location>
        <begin position="1"/>
        <end position="39"/>
    </location>
</feature>
<protein>
    <submittedName>
        <fullName evidence="5">Molybdate ABC transporter substrate-binding protein</fullName>
    </submittedName>
</protein>
<evidence type="ECO:0000313" key="5">
    <source>
        <dbReference type="EMBL" id="MFC6380000.1"/>
    </source>
</evidence>
<accession>A0ABW1W287</accession>
<dbReference type="InterPro" id="IPR044084">
    <property type="entry name" value="AvModA-like_subst-bd"/>
</dbReference>
<evidence type="ECO:0000256" key="4">
    <source>
        <dbReference type="SAM" id="SignalP"/>
    </source>
</evidence>
<dbReference type="NCBIfam" id="TIGR01256">
    <property type="entry name" value="modA"/>
    <property type="match status" value="1"/>
</dbReference>
<dbReference type="PANTHER" id="PTHR30632">
    <property type="entry name" value="MOLYBDATE-BINDING PERIPLASMIC PROTEIN"/>
    <property type="match status" value="1"/>
</dbReference>
<dbReference type="Proteomes" id="UP001596264">
    <property type="component" value="Unassembled WGS sequence"/>
</dbReference>
<name>A0ABW1W287_9GAMM</name>
<sequence>MQSNAHYKTSTHLYYLKVLKSIATLGASACLALALSACSKENSTTETEAVTNDTAQTTQPTESIRIAAAANLSDVLPDIIEGYKADRNLPDQEIEVTFASSGKLYSQIISGAPYDIFLSANQDFPAQLLDEMFKGDTSHTPFTYTQGQLSIYSATKSVGGLNQTTLTDLLKREDKSKITIANPELAPYGESAKVYLESQNLYDALTAQKRLIQAENIGQAFQYAHTGSVDYGFVAHSQVIAMKATPEHFYLLPPTSYPAILQDGIVTTKVTTNKANATDFIDYLRSPAGQAYFSKAGYLAVS</sequence>
<dbReference type="EMBL" id="JBHSTZ010000004">
    <property type="protein sequence ID" value="MFC6380000.1"/>
    <property type="molecule type" value="Genomic_DNA"/>
</dbReference>
<keyword evidence="3 4" id="KW-0732">Signal</keyword>
<comment type="similarity">
    <text evidence="1">Belongs to the bacterial solute-binding protein ModA family.</text>
</comment>
<dbReference type="Gene3D" id="3.40.190.10">
    <property type="entry name" value="Periplasmic binding protein-like II"/>
    <property type="match status" value="2"/>
</dbReference>
<evidence type="ECO:0000313" key="6">
    <source>
        <dbReference type="Proteomes" id="UP001596264"/>
    </source>
</evidence>
<feature type="chain" id="PRO_5046950727" evidence="4">
    <location>
        <begin position="40"/>
        <end position="302"/>
    </location>
</feature>
<dbReference type="PANTHER" id="PTHR30632:SF14">
    <property type="entry name" value="TUNGSTATE_MOLYBDATE_CHROMATE-BINDING PROTEIN MODA"/>
    <property type="match status" value="1"/>
</dbReference>
<reference evidence="6" key="1">
    <citation type="journal article" date="2019" name="Int. J. Syst. Evol. Microbiol.">
        <title>The Global Catalogue of Microorganisms (GCM) 10K type strain sequencing project: providing services to taxonomists for standard genome sequencing and annotation.</title>
        <authorList>
            <consortium name="The Broad Institute Genomics Platform"/>
            <consortium name="The Broad Institute Genome Sequencing Center for Infectious Disease"/>
            <person name="Wu L."/>
            <person name="Ma J."/>
        </authorList>
    </citation>
    <scope>NUCLEOTIDE SEQUENCE [LARGE SCALE GENOMIC DNA]</scope>
    <source>
        <strain evidence="6">CCM 2050</strain>
    </source>
</reference>
<evidence type="ECO:0000256" key="3">
    <source>
        <dbReference type="ARBA" id="ARBA00022729"/>
    </source>
</evidence>
<dbReference type="CDD" id="cd13539">
    <property type="entry name" value="PBP2_AvModA"/>
    <property type="match status" value="1"/>
</dbReference>
<dbReference type="InterPro" id="IPR050682">
    <property type="entry name" value="ModA/WtpA"/>
</dbReference>
<dbReference type="Pfam" id="PF13531">
    <property type="entry name" value="SBP_bac_11"/>
    <property type="match status" value="1"/>
</dbReference>
<dbReference type="InterPro" id="IPR005950">
    <property type="entry name" value="ModA"/>
</dbReference>
<gene>
    <name evidence="5" type="primary">modA</name>
    <name evidence="5" type="ORF">ACFP58_00710</name>
</gene>
<comment type="caution">
    <text evidence="5">The sequence shown here is derived from an EMBL/GenBank/DDBJ whole genome shotgun (WGS) entry which is preliminary data.</text>
</comment>
<evidence type="ECO:0000256" key="1">
    <source>
        <dbReference type="ARBA" id="ARBA00009175"/>
    </source>
</evidence>
<evidence type="ECO:0000256" key="2">
    <source>
        <dbReference type="ARBA" id="ARBA00022723"/>
    </source>
</evidence>
<dbReference type="RefSeq" id="WP_201564305.1">
    <property type="nucleotide sequence ID" value="NZ_CAJGZK010000023.1"/>
</dbReference>